<feature type="compositionally biased region" description="Basic and acidic residues" evidence="1">
    <location>
        <begin position="1"/>
        <end position="32"/>
    </location>
</feature>
<gene>
    <name evidence="2" type="ORF">Scep_028282</name>
</gene>
<organism evidence="2 3">
    <name type="scientific">Stephania cephalantha</name>
    <dbReference type="NCBI Taxonomy" id="152367"/>
    <lineage>
        <taxon>Eukaryota</taxon>
        <taxon>Viridiplantae</taxon>
        <taxon>Streptophyta</taxon>
        <taxon>Embryophyta</taxon>
        <taxon>Tracheophyta</taxon>
        <taxon>Spermatophyta</taxon>
        <taxon>Magnoliopsida</taxon>
        <taxon>Ranunculales</taxon>
        <taxon>Menispermaceae</taxon>
        <taxon>Menispermoideae</taxon>
        <taxon>Cissampelideae</taxon>
        <taxon>Stephania</taxon>
    </lineage>
</organism>
<comment type="caution">
    <text evidence="2">The sequence shown here is derived from an EMBL/GenBank/DDBJ whole genome shotgun (WGS) entry which is preliminary data.</text>
</comment>
<accession>A0AAP0E9L1</accession>
<protein>
    <submittedName>
        <fullName evidence="2">Uncharacterized protein</fullName>
    </submittedName>
</protein>
<dbReference type="Proteomes" id="UP001419268">
    <property type="component" value="Unassembled WGS sequence"/>
</dbReference>
<reference evidence="2 3" key="1">
    <citation type="submission" date="2024-01" db="EMBL/GenBank/DDBJ databases">
        <title>Genome assemblies of Stephania.</title>
        <authorList>
            <person name="Yang L."/>
        </authorList>
    </citation>
    <scope>NUCLEOTIDE SEQUENCE [LARGE SCALE GENOMIC DNA]</scope>
    <source>
        <strain evidence="2">JXDWG</strain>
        <tissue evidence="2">Leaf</tissue>
    </source>
</reference>
<feature type="region of interest" description="Disordered" evidence="1">
    <location>
        <begin position="1"/>
        <end position="52"/>
    </location>
</feature>
<dbReference type="EMBL" id="JBBNAG010000012">
    <property type="protein sequence ID" value="KAK9089200.1"/>
    <property type="molecule type" value="Genomic_DNA"/>
</dbReference>
<evidence type="ECO:0000256" key="1">
    <source>
        <dbReference type="SAM" id="MobiDB-lite"/>
    </source>
</evidence>
<sequence>MKGRGCEGWKESREDGDGVAPKTEDKSTHRDTGGGADDMEALPEQNEPLSAP</sequence>
<evidence type="ECO:0000313" key="2">
    <source>
        <dbReference type="EMBL" id="KAK9089200.1"/>
    </source>
</evidence>
<dbReference type="AlphaFoldDB" id="A0AAP0E9L1"/>
<evidence type="ECO:0000313" key="3">
    <source>
        <dbReference type="Proteomes" id="UP001419268"/>
    </source>
</evidence>
<proteinExistence type="predicted"/>
<name>A0AAP0E9L1_9MAGN</name>
<keyword evidence="3" id="KW-1185">Reference proteome</keyword>